<evidence type="ECO:0000259" key="4">
    <source>
        <dbReference type="PROSITE" id="PS51635"/>
    </source>
</evidence>
<organism evidence="5 6">
    <name type="scientific">Roseibium aquae</name>
    <dbReference type="NCBI Taxonomy" id="1323746"/>
    <lineage>
        <taxon>Bacteria</taxon>
        <taxon>Pseudomonadati</taxon>
        <taxon>Pseudomonadota</taxon>
        <taxon>Alphaproteobacteria</taxon>
        <taxon>Hyphomicrobiales</taxon>
        <taxon>Stappiaceae</taxon>
        <taxon>Roseibium</taxon>
    </lineage>
</organism>
<keyword evidence="2" id="KW-0378">Hydrolase</keyword>
<evidence type="ECO:0000313" key="6">
    <source>
        <dbReference type="Proteomes" id="UP000605148"/>
    </source>
</evidence>
<feature type="domain" description="PNPLA" evidence="4">
    <location>
        <begin position="16"/>
        <end position="277"/>
    </location>
</feature>
<keyword evidence="3" id="KW-0812">Transmembrane</keyword>
<keyword evidence="1 2" id="KW-0443">Lipid metabolism</keyword>
<feature type="transmembrane region" description="Helical" evidence="3">
    <location>
        <begin position="111"/>
        <end position="131"/>
    </location>
</feature>
<gene>
    <name evidence="5" type="ORF">GCM10011316_30630</name>
</gene>
<feature type="short sequence motif" description="GXGXXG" evidence="2">
    <location>
        <begin position="20"/>
        <end position="25"/>
    </location>
</feature>
<dbReference type="PROSITE" id="PS51635">
    <property type="entry name" value="PNPLA"/>
    <property type="match status" value="1"/>
</dbReference>
<feature type="active site" description="Nucleophile" evidence="2">
    <location>
        <position position="49"/>
    </location>
</feature>
<dbReference type="AlphaFoldDB" id="A0A916TM64"/>
<dbReference type="SUPFAM" id="SSF52151">
    <property type="entry name" value="FabD/lysophospholipase-like"/>
    <property type="match status" value="1"/>
</dbReference>
<dbReference type="PANTHER" id="PTHR46394:SF1">
    <property type="entry name" value="PNPLA DOMAIN-CONTAINING PROTEIN"/>
    <property type="match status" value="1"/>
</dbReference>
<proteinExistence type="predicted"/>
<dbReference type="EMBL" id="BMFA01000009">
    <property type="protein sequence ID" value="GGB56383.1"/>
    <property type="molecule type" value="Genomic_DNA"/>
</dbReference>
<evidence type="ECO:0000256" key="3">
    <source>
        <dbReference type="SAM" id="Phobius"/>
    </source>
</evidence>
<dbReference type="Gene3D" id="3.40.1090.10">
    <property type="entry name" value="Cytosolic phospholipase A2 catalytic domain"/>
    <property type="match status" value="2"/>
</dbReference>
<reference evidence="5" key="2">
    <citation type="submission" date="2020-09" db="EMBL/GenBank/DDBJ databases">
        <authorList>
            <person name="Sun Q."/>
            <person name="Zhou Y."/>
        </authorList>
    </citation>
    <scope>NUCLEOTIDE SEQUENCE</scope>
    <source>
        <strain evidence="5">CGMCC 1.12426</strain>
    </source>
</reference>
<keyword evidence="6" id="KW-1185">Reference proteome</keyword>
<dbReference type="InterPro" id="IPR002641">
    <property type="entry name" value="PNPLA_dom"/>
</dbReference>
<accession>A0A916TM64</accession>
<name>A0A916TM64_9HYPH</name>
<dbReference type="Proteomes" id="UP000605148">
    <property type="component" value="Unassembled WGS sequence"/>
</dbReference>
<evidence type="ECO:0000256" key="2">
    <source>
        <dbReference type="PROSITE-ProRule" id="PRU01161"/>
    </source>
</evidence>
<keyword evidence="3" id="KW-1133">Transmembrane helix</keyword>
<reference evidence="5" key="1">
    <citation type="journal article" date="2014" name="Int. J. Syst. Evol. Microbiol.">
        <title>Complete genome sequence of Corynebacterium casei LMG S-19264T (=DSM 44701T), isolated from a smear-ripened cheese.</title>
        <authorList>
            <consortium name="US DOE Joint Genome Institute (JGI-PGF)"/>
            <person name="Walter F."/>
            <person name="Albersmeier A."/>
            <person name="Kalinowski J."/>
            <person name="Ruckert C."/>
        </authorList>
    </citation>
    <scope>NUCLEOTIDE SEQUENCE</scope>
    <source>
        <strain evidence="5">CGMCC 1.12426</strain>
    </source>
</reference>
<feature type="transmembrane region" description="Helical" evidence="3">
    <location>
        <begin position="143"/>
        <end position="165"/>
    </location>
</feature>
<keyword evidence="2" id="KW-0442">Lipid degradation</keyword>
<comment type="caution">
    <text evidence="5">The sequence shown here is derived from an EMBL/GenBank/DDBJ whole genome shotgun (WGS) entry which is preliminary data.</text>
</comment>
<dbReference type="InterPro" id="IPR016035">
    <property type="entry name" value="Acyl_Trfase/lysoPLipase"/>
</dbReference>
<keyword evidence="3" id="KW-0472">Membrane</keyword>
<feature type="short sequence motif" description="GXSXG" evidence="2">
    <location>
        <begin position="47"/>
        <end position="51"/>
    </location>
</feature>
<evidence type="ECO:0000256" key="1">
    <source>
        <dbReference type="ARBA" id="ARBA00023098"/>
    </source>
</evidence>
<feature type="short sequence motif" description="DGA/G" evidence="2">
    <location>
        <begin position="264"/>
        <end position="266"/>
    </location>
</feature>
<dbReference type="GO" id="GO:0016042">
    <property type="term" value="P:lipid catabolic process"/>
    <property type="evidence" value="ECO:0007669"/>
    <property type="project" value="UniProtKB-UniRule"/>
</dbReference>
<dbReference type="RefSeq" id="WP_172972132.1">
    <property type="nucleotide sequence ID" value="NZ_BMFA01000009.1"/>
</dbReference>
<protein>
    <recommendedName>
        <fullName evidence="4">PNPLA domain-containing protein</fullName>
    </recommendedName>
</protein>
<dbReference type="Pfam" id="PF01734">
    <property type="entry name" value="Patatin"/>
    <property type="match status" value="1"/>
</dbReference>
<evidence type="ECO:0000313" key="5">
    <source>
        <dbReference type="EMBL" id="GGB56383.1"/>
    </source>
</evidence>
<sequence length="552" mass="61673">MTILDARSQHFERAYVAFSGGGARGLLHLGVLDVIEQQNIKVCGFAGTSAGSIIAALAAAGFTRKRLFNPDLNTTIFDELKQIDPRIDRPSRIFGRFGWWRMCLIRSFPRLFVLLAAAFAAGPVFGAGMVFSAEDISLPLKFLIWIGLFLLLVVYVYLSFFLLVGGIARLERFNRALGLLLSKEVHGTTDKPVKFEDFGNGTGRPELKIVATNLTTRELELFSPQTTPDVCVADAVSASCCIPFVFKAWRIKKRGMERHELYADGGLVSNLPAWCFDEERLLDPDALTFAADIGDDPHKPITSPRRFLVAVIRSAIFGASKLSTRAADHFLHVVHDQATENGHTVKLLDFDISFNTAREAFEDSRAVAQTQIVSDFIEHRNTYRKTAEVIADIVEEYLAILELNRVANGKDEGRVRAAIALPENGMKKSLRLRHGRNYDGISDQGLVLPINGSITGRCWREGKTQVCFRPFDGVDDFPGEGHYRWKSLVWPEMRWLLTVPIWTAQTPHRQEPDFIVVVDGNTYFGENKVLAEEILKELETEIQDTVASLVQG</sequence>
<dbReference type="GO" id="GO:0016787">
    <property type="term" value="F:hydrolase activity"/>
    <property type="evidence" value="ECO:0007669"/>
    <property type="project" value="UniProtKB-UniRule"/>
</dbReference>
<dbReference type="InterPro" id="IPR052580">
    <property type="entry name" value="Lipid_Hydrolase"/>
</dbReference>
<feature type="active site" description="Proton acceptor" evidence="2">
    <location>
        <position position="264"/>
    </location>
</feature>
<dbReference type="PANTHER" id="PTHR46394">
    <property type="entry name" value="ANNEXIN"/>
    <property type="match status" value="1"/>
</dbReference>